<comment type="caution">
    <text evidence="1">The sequence shown here is derived from an EMBL/GenBank/DDBJ whole genome shotgun (WGS) entry which is preliminary data.</text>
</comment>
<accession>A0A0J7KJ52</accession>
<evidence type="ECO:0000313" key="1">
    <source>
        <dbReference type="EMBL" id="KMQ90277.1"/>
    </source>
</evidence>
<dbReference type="Proteomes" id="UP000036403">
    <property type="component" value="Unassembled WGS sequence"/>
</dbReference>
<evidence type="ECO:0000313" key="2">
    <source>
        <dbReference type="Proteomes" id="UP000036403"/>
    </source>
</evidence>
<name>A0A0J7KJ52_LASNI</name>
<keyword evidence="2" id="KW-1185">Reference proteome</keyword>
<sequence length="137" mass="15843">MHPVDLSVCGNKPTDGLWQENVKSAILEQLPMPYGDKMEAPSGKIKPYPQDVRYDFGPPHRYIVNSDKFFSHPVKEAGYTVFIRVDEQLANNKWKENSRYYCFLHNDIVTGCERVHAAEPWKLTHLGTVFSDQYPKK</sequence>
<gene>
    <name evidence="1" type="ORF">RF55_9985</name>
</gene>
<proteinExistence type="predicted"/>
<dbReference type="EMBL" id="LBMM01006853">
    <property type="protein sequence ID" value="KMQ90277.1"/>
    <property type="molecule type" value="Genomic_DNA"/>
</dbReference>
<reference evidence="1 2" key="1">
    <citation type="submission" date="2015-04" db="EMBL/GenBank/DDBJ databases">
        <title>Lasius niger genome sequencing.</title>
        <authorList>
            <person name="Konorov E.A."/>
            <person name="Nikitin M.A."/>
            <person name="Kirill M.V."/>
            <person name="Chang P."/>
        </authorList>
    </citation>
    <scope>NUCLEOTIDE SEQUENCE [LARGE SCALE GENOMIC DNA]</scope>
    <source>
        <tissue evidence="1">Whole</tissue>
    </source>
</reference>
<dbReference type="PaxDb" id="67767-A0A0J7KJ52"/>
<dbReference type="AlphaFoldDB" id="A0A0J7KJ52"/>
<organism evidence="1 2">
    <name type="scientific">Lasius niger</name>
    <name type="common">Black garden ant</name>
    <dbReference type="NCBI Taxonomy" id="67767"/>
    <lineage>
        <taxon>Eukaryota</taxon>
        <taxon>Metazoa</taxon>
        <taxon>Ecdysozoa</taxon>
        <taxon>Arthropoda</taxon>
        <taxon>Hexapoda</taxon>
        <taxon>Insecta</taxon>
        <taxon>Pterygota</taxon>
        <taxon>Neoptera</taxon>
        <taxon>Endopterygota</taxon>
        <taxon>Hymenoptera</taxon>
        <taxon>Apocrita</taxon>
        <taxon>Aculeata</taxon>
        <taxon>Formicoidea</taxon>
        <taxon>Formicidae</taxon>
        <taxon>Formicinae</taxon>
        <taxon>Lasius</taxon>
        <taxon>Lasius</taxon>
    </lineage>
</organism>
<protein>
    <submittedName>
        <fullName evidence="1">Uncharacterized protein</fullName>
    </submittedName>
</protein>